<feature type="compositionally biased region" description="Basic and acidic residues" evidence="5">
    <location>
        <begin position="684"/>
        <end position="694"/>
    </location>
</feature>
<dbReference type="InterPro" id="IPR002081">
    <property type="entry name" value="Cryptochrome/DNA_photolyase_1"/>
</dbReference>
<evidence type="ECO:0000256" key="4">
    <source>
        <dbReference type="ARBA" id="ARBA00022827"/>
    </source>
</evidence>
<dbReference type="SUPFAM" id="SSF52425">
    <property type="entry name" value="Cryptochrome/photolyase, N-terminal domain"/>
    <property type="match status" value="1"/>
</dbReference>
<dbReference type="Proteomes" id="UP001359485">
    <property type="component" value="Unassembled WGS sequence"/>
</dbReference>
<protein>
    <submittedName>
        <fullName evidence="7">Cryptochrome-1</fullName>
    </submittedName>
</protein>
<evidence type="ECO:0000256" key="1">
    <source>
        <dbReference type="ARBA" id="ARBA00001974"/>
    </source>
</evidence>
<sequence length="694" mass="80061">MTETSARSSEKHTVHWFRKGLRLHDNPSLREGIKNSVTFRCVFVIDPWFAGSSNVGINKWRFLLQCLEDLDRSLRKLNSRLFVIRGQPADALPKLFKEWGTTNLTFEEDPEPFGRVRDLNIMAMCKELGISVVSKASHTLYKLEHIIEKNGGNPPLTYHQFQTIIANIGPPPKPEETVTGSLLEGSHTPVSDDHDIKYGVPTLEELGFETDKLKPAVWCGGESEALARLERHLERKAWVASFGHPKMTPQSLLASQTGLSPYLRFGCLSTRLFYYELVELYKKIKKAMPPLSLHGQLLWREFFYCAATKNPNFDKMNGNPICVQIPWDENAQALAKWANGQTGFPWIDAIMTQLREEGWIHHLARHAVACFLTRGDLWISWEEGMKVFDELLLDADWSVNAGMWMWLSCSSFFQQFFHCYCPIRFGRKADPNGDYIRKYLPVLKNFPTKYIHEPWLAPEAEQRAAKCIIGKDFSLPMVNHSIVSKINIERMKQVYRQLNKYRGPSSGVLSTIPRGTLSGAYGLSNNKDVQFDTQKKIQDDKQQEQMKNKENEIVVNGYQTGEFYNYGFSQKNRGVSKEDVENQYDKYRDSTYRKIDGHPGHFQSDYHQMENHTNRFENMTDNQLICARDRLSPRACVILEEGTINNNEYNKNRDLEDKIFGNSNVFPEGDKSNFEMRNYGGEEGSYRYKDERPT</sequence>
<feature type="region of interest" description="Disordered" evidence="5">
    <location>
        <begin position="668"/>
        <end position="694"/>
    </location>
</feature>
<dbReference type="Pfam" id="PF00875">
    <property type="entry name" value="DNA_photolyase"/>
    <property type="match status" value="1"/>
</dbReference>
<comment type="caution">
    <text evidence="7">The sequence shown here is derived from an EMBL/GenBank/DDBJ whole genome shotgun (WGS) entry which is preliminary data.</text>
</comment>
<evidence type="ECO:0000256" key="2">
    <source>
        <dbReference type="ARBA" id="ARBA00005862"/>
    </source>
</evidence>
<keyword evidence="4" id="KW-0274">FAD</keyword>
<gene>
    <name evidence="7" type="primary">CRY1</name>
    <name evidence="7" type="ORF">RUM44_003988</name>
</gene>
<dbReference type="Pfam" id="PF03441">
    <property type="entry name" value="FAD_binding_7"/>
    <property type="match status" value="1"/>
</dbReference>
<dbReference type="InterPro" id="IPR006050">
    <property type="entry name" value="DNA_photolyase_N"/>
</dbReference>
<comment type="similarity">
    <text evidence="2">Belongs to the DNA photolyase class-1 family.</text>
</comment>
<keyword evidence="8" id="KW-1185">Reference proteome</keyword>
<comment type="cofactor">
    <cofactor evidence="1">
        <name>FAD</name>
        <dbReference type="ChEBI" id="CHEBI:57692"/>
    </cofactor>
</comment>
<organism evidence="7 8">
    <name type="scientific">Polyplax serrata</name>
    <name type="common">Common mouse louse</name>
    <dbReference type="NCBI Taxonomy" id="468196"/>
    <lineage>
        <taxon>Eukaryota</taxon>
        <taxon>Metazoa</taxon>
        <taxon>Ecdysozoa</taxon>
        <taxon>Arthropoda</taxon>
        <taxon>Hexapoda</taxon>
        <taxon>Insecta</taxon>
        <taxon>Pterygota</taxon>
        <taxon>Neoptera</taxon>
        <taxon>Paraneoptera</taxon>
        <taxon>Psocodea</taxon>
        <taxon>Troctomorpha</taxon>
        <taxon>Phthiraptera</taxon>
        <taxon>Anoplura</taxon>
        <taxon>Polyplacidae</taxon>
        <taxon>Polyplax</taxon>
    </lineage>
</organism>
<accession>A0ABR1B1J9</accession>
<dbReference type="InterPro" id="IPR036155">
    <property type="entry name" value="Crypto/Photolyase_N_sf"/>
</dbReference>
<dbReference type="PROSITE" id="PS51645">
    <property type="entry name" value="PHR_CRY_ALPHA_BETA"/>
    <property type="match status" value="1"/>
</dbReference>
<evidence type="ECO:0000313" key="7">
    <source>
        <dbReference type="EMBL" id="KAK6633386.1"/>
    </source>
</evidence>
<evidence type="ECO:0000256" key="5">
    <source>
        <dbReference type="SAM" id="MobiDB-lite"/>
    </source>
</evidence>
<dbReference type="InterPro" id="IPR005101">
    <property type="entry name" value="Cryptochr/Photolyase_FAD-bd"/>
</dbReference>
<dbReference type="SUPFAM" id="SSF48173">
    <property type="entry name" value="Cryptochrome/photolyase FAD-binding domain"/>
    <property type="match status" value="1"/>
</dbReference>
<dbReference type="Gene3D" id="1.10.579.10">
    <property type="entry name" value="DNA Cyclobutane Dipyrimidine Photolyase, subunit A, domain 3"/>
    <property type="match status" value="1"/>
</dbReference>
<dbReference type="Gene3D" id="1.25.40.80">
    <property type="match status" value="1"/>
</dbReference>
<dbReference type="Gene3D" id="3.40.50.620">
    <property type="entry name" value="HUPs"/>
    <property type="match status" value="1"/>
</dbReference>
<proteinExistence type="inferred from homology"/>
<evidence type="ECO:0000259" key="6">
    <source>
        <dbReference type="PROSITE" id="PS51645"/>
    </source>
</evidence>
<evidence type="ECO:0000313" key="8">
    <source>
        <dbReference type="Proteomes" id="UP001359485"/>
    </source>
</evidence>
<dbReference type="InterPro" id="IPR036134">
    <property type="entry name" value="Crypto/Photolyase_FAD-like_sf"/>
</dbReference>
<evidence type="ECO:0000256" key="3">
    <source>
        <dbReference type="ARBA" id="ARBA00022630"/>
    </source>
</evidence>
<feature type="domain" description="Photolyase/cryptochrome alpha/beta" evidence="6">
    <location>
        <begin position="11"/>
        <end position="140"/>
    </location>
</feature>
<dbReference type="InterPro" id="IPR014729">
    <property type="entry name" value="Rossmann-like_a/b/a_fold"/>
</dbReference>
<dbReference type="PANTHER" id="PTHR11455">
    <property type="entry name" value="CRYPTOCHROME"/>
    <property type="match status" value="1"/>
</dbReference>
<reference evidence="7 8" key="1">
    <citation type="submission" date="2023-09" db="EMBL/GenBank/DDBJ databases">
        <title>Genomes of two closely related lineages of the louse Polyplax serrata with different host specificities.</title>
        <authorList>
            <person name="Martinu J."/>
            <person name="Tarabai H."/>
            <person name="Stefka J."/>
            <person name="Hypsa V."/>
        </authorList>
    </citation>
    <scope>NUCLEOTIDE SEQUENCE [LARGE SCALE GENOMIC DNA]</scope>
    <source>
        <strain evidence="7">98ZLc_SE</strain>
    </source>
</reference>
<keyword evidence="3" id="KW-0285">Flavoprotein</keyword>
<dbReference type="PANTHER" id="PTHR11455:SF30">
    <property type="entry name" value="CRYPTOCHROME-1"/>
    <property type="match status" value="1"/>
</dbReference>
<name>A0ABR1B1J9_POLSC</name>
<dbReference type="EMBL" id="JAWJWF010000004">
    <property type="protein sequence ID" value="KAK6633386.1"/>
    <property type="molecule type" value="Genomic_DNA"/>
</dbReference>